<dbReference type="KEGG" id="lxl:KDY119_00791"/>
<evidence type="ECO:0000313" key="5">
    <source>
        <dbReference type="EMBL" id="QFU97294.1"/>
    </source>
</evidence>
<dbReference type="SMART" id="SM00345">
    <property type="entry name" value="HTH_GNTR"/>
    <property type="match status" value="1"/>
</dbReference>
<evidence type="ECO:0000256" key="1">
    <source>
        <dbReference type="ARBA" id="ARBA00023015"/>
    </source>
</evidence>
<accession>A0A5P9Q789</accession>
<sequence>MTDLPRLEVDPSSSTPPFEQLRGQVVAHVEAGRLAPGDKLPPIRGLAADLGLAAGTVARAYRELEADGVVVTRRRAGTVVADSAVAVTTRVRRAADDLAAVAREAGLDDAAVVEMVRAALRSR</sequence>
<dbReference type="Proteomes" id="UP000326702">
    <property type="component" value="Chromosome"/>
</dbReference>
<dbReference type="InterPro" id="IPR036388">
    <property type="entry name" value="WH-like_DNA-bd_sf"/>
</dbReference>
<name>A0A5P9Q789_9MICO</name>
<proteinExistence type="predicted"/>
<dbReference type="PROSITE" id="PS50949">
    <property type="entry name" value="HTH_GNTR"/>
    <property type="match status" value="1"/>
</dbReference>
<dbReference type="GO" id="GO:0003677">
    <property type="term" value="F:DNA binding"/>
    <property type="evidence" value="ECO:0007669"/>
    <property type="project" value="UniProtKB-KW"/>
</dbReference>
<evidence type="ECO:0000256" key="3">
    <source>
        <dbReference type="ARBA" id="ARBA00023163"/>
    </source>
</evidence>
<protein>
    <submittedName>
        <fullName evidence="5">HTH-type transcriptional repressor YtrA</fullName>
    </submittedName>
</protein>
<dbReference type="EMBL" id="CP045529">
    <property type="protein sequence ID" value="QFU97294.1"/>
    <property type="molecule type" value="Genomic_DNA"/>
</dbReference>
<reference evidence="5 6" key="1">
    <citation type="submission" date="2019-10" db="EMBL/GenBank/DDBJ databases">
        <title>Genome sequence of Luteimicrobium xylanilyticum HY-24.</title>
        <authorList>
            <person name="Kim D.Y."/>
            <person name="Park H.-Y."/>
        </authorList>
    </citation>
    <scope>NUCLEOTIDE SEQUENCE [LARGE SCALE GENOMIC DNA]</scope>
    <source>
        <strain evidence="5 6">HY-24</strain>
    </source>
</reference>
<keyword evidence="6" id="KW-1185">Reference proteome</keyword>
<dbReference type="Gene3D" id="1.10.10.10">
    <property type="entry name" value="Winged helix-like DNA-binding domain superfamily/Winged helix DNA-binding domain"/>
    <property type="match status" value="1"/>
</dbReference>
<keyword evidence="3" id="KW-0804">Transcription</keyword>
<dbReference type="InterPro" id="IPR000524">
    <property type="entry name" value="Tscrpt_reg_HTH_GntR"/>
</dbReference>
<feature type="domain" description="HTH gntR-type" evidence="4">
    <location>
        <begin position="15"/>
        <end position="83"/>
    </location>
</feature>
<organism evidence="5 6">
    <name type="scientific">Luteimicrobium xylanilyticum</name>
    <dbReference type="NCBI Taxonomy" id="1133546"/>
    <lineage>
        <taxon>Bacteria</taxon>
        <taxon>Bacillati</taxon>
        <taxon>Actinomycetota</taxon>
        <taxon>Actinomycetes</taxon>
        <taxon>Micrococcales</taxon>
        <taxon>Luteimicrobium</taxon>
    </lineage>
</organism>
<keyword evidence="2" id="KW-0238">DNA-binding</keyword>
<dbReference type="PANTHER" id="PTHR38445:SF9">
    <property type="entry name" value="HTH-TYPE TRANSCRIPTIONAL REPRESSOR YTRA"/>
    <property type="match status" value="1"/>
</dbReference>
<dbReference type="CDD" id="cd07377">
    <property type="entry name" value="WHTH_GntR"/>
    <property type="match status" value="1"/>
</dbReference>
<gene>
    <name evidence="5" type="ORF">KDY119_00791</name>
</gene>
<evidence type="ECO:0000256" key="2">
    <source>
        <dbReference type="ARBA" id="ARBA00023125"/>
    </source>
</evidence>
<keyword evidence="1" id="KW-0805">Transcription regulation</keyword>
<dbReference type="Pfam" id="PF00392">
    <property type="entry name" value="GntR"/>
    <property type="match status" value="1"/>
</dbReference>
<dbReference type="SUPFAM" id="SSF46785">
    <property type="entry name" value="Winged helix' DNA-binding domain"/>
    <property type="match status" value="1"/>
</dbReference>
<dbReference type="RefSeq" id="WP_036953337.1">
    <property type="nucleotide sequence ID" value="NZ_BAABIH010000001.1"/>
</dbReference>
<dbReference type="PANTHER" id="PTHR38445">
    <property type="entry name" value="HTH-TYPE TRANSCRIPTIONAL REPRESSOR YTRA"/>
    <property type="match status" value="1"/>
</dbReference>
<evidence type="ECO:0000259" key="4">
    <source>
        <dbReference type="PROSITE" id="PS50949"/>
    </source>
</evidence>
<dbReference type="AlphaFoldDB" id="A0A5P9Q789"/>
<dbReference type="InterPro" id="IPR036390">
    <property type="entry name" value="WH_DNA-bd_sf"/>
</dbReference>
<dbReference type="OrthoDB" id="4307011at2"/>
<dbReference type="GO" id="GO:0003700">
    <property type="term" value="F:DNA-binding transcription factor activity"/>
    <property type="evidence" value="ECO:0007669"/>
    <property type="project" value="InterPro"/>
</dbReference>
<evidence type="ECO:0000313" key="6">
    <source>
        <dbReference type="Proteomes" id="UP000326702"/>
    </source>
</evidence>